<dbReference type="InterPro" id="IPR013976">
    <property type="entry name" value="HDOD"/>
</dbReference>
<dbReference type="SUPFAM" id="SSF55073">
    <property type="entry name" value="Nucleotide cyclase"/>
    <property type="match status" value="1"/>
</dbReference>
<sequence length="479" mass="52369">MQFDPAVTAKLLRAASSVGMGVAQPVTDLRRALNILGIKKVTSLALCFSLCEGSMTPGPFSKLYRKVWLRAVVQAQASGDLAAMIAPGRQAEFFSAGLLSEIGPLAILKTRPNEFPEFLAGEEADPTNYASGSELSAAILAHWQMPESFSEAVRNRWRSLEELTHLPVESDLLLSHAAALSAATAEYFCQPQKGMALVRIHELADVLFGLKQDAVQSFVERVQGHVMENCDLLETDISTWGQPSEILAVAMEQLSQLAVTTLESTIEQGLAQQVNQENQRLRRRVEDLLHRSITDVLTRLFNRAHFDDQLPQWIRNARGCQGTVGLLFLDLDRFKSINDTHGHAVGDMVLKQVASAVKRTTRESDFVARYGGEELVILVANPTIGSLQGLGERIRAEVASELVTTATGVVRPTVSVGGSIVDPVHSLEAASELVHSADQAMYLAKRNGRNRVEVWSVLPHGHQESAVAEEMGWPMFSSN</sequence>
<dbReference type="PROSITE" id="PS50887">
    <property type="entry name" value="GGDEF"/>
    <property type="match status" value="1"/>
</dbReference>
<dbReference type="EMBL" id="CP036271">
    <property type="protein sequence ID" value="QDT52183.1"/>
    <property type="molecule type" value="Genomic_DNA"/>
</dbReference>
<dbReference type="SMART" id="SM00267">
    <property type="entry name" value="GGDEF"/>
    <property type="match status" value="1"/>
</dbReference>
<dbReference type="InParanoid" id="A0A517S7W8"/>
<dbReference type="GO" id="GO:0052621">
    <property type="term" value="F:diguanylate cyclase activity"/>
    <property type="evidence" value="ECO:0007669"/>
    <property type="project" value="UniProtKB-EC"/>
</dbReference>
<evidence type="ECO:0000259" key="4">
    <source>
        <dbReference type="PROSITE" id="PS51833"/>
    </source>
</evidence>
<dbReference type="PANTHER" id="PTHR45138">
    <property type="entry name" value="REGULATORY COMPONENTS OF SENSORY TRANSDUCTION SYSTEM"/>
    <property type="match status" value="1"/>
</dbReference>
<feature type="domain" description="HDOD" evidence="4">
    <location>
        <begin position="1"/>
        <end position="159"/>
    </location>
</feature>
<dbReference type="Gene3D" id="1.10.3210.10">
    <property type="entry name" value="Hypothetical protein af1432"/>
    <property type="match status" value="1"/>
</dbReference>
<keyword evidence="6" id="KW-1185">Reference proteome</keyword>
<dbReference type="FunFam" id="3.30.70.270:FF:000001">
    <property type="entry name" value="Diguanylate cyclase domain protein"/>
    <property type="match status" value="1"/>
</dbReference>
<gene>
    <name evidence="5" type="primary">dosC</name>
    <name evidence="5" type="ORF">Pan44_01920</name>
</gene>
<dbReference type="InterPro" id="IPR029787">
    <property type="entry name" value="Nucleotide_cyclase"/>
</dbReference>
<dbReference type="InterPro" id="IPR050469">
    <property type="entry name" value="Diguanylate_Cyclase"/>
</dbReference>
<evidence type="ECO:0000313" key="6">
    <source>
        <dbReference type="Proteomes" id="UP000315700"/>
    </source>
</evidence>
<dbReference type="NCBIfam" id="TIGR00254">
    <property type="entry name" value="GGDEF"/>
    <property type="match status" value="1"/>
</dbReference>
<organism evidence="5 6">
    <name type="scientific">Caulifigura coniformis</name>
    <dbReference type="NCBI Taxonomy" id="2527983"/>
    <lineage>
        <taxon>Bacteria</taxon>
        <taxon>Pseudomonadati</taxon>
        <taxon>Planctomycetota</taxon>
        <taxon>Planctomycetia</taxon>
        <taxon>Planctomycetales</taxon>
        <taxon>Planctomycetaceae</taxon>
        <taxon>Caulifigura</taxon>
    </lineage>
</organism>
<dbReference type="Proteomes" id="UP000315700">
    <property type="component" value="Chromosome"/>
</dbReference>
<evidence type="ECO:0000313" key="5">
    <source>
        <dbReference type="EMBL" id="QDT52183.1"/>
    </source>
</evidence>
<comment type="catalytic activity">
    <reaction evidence="2">
        <text>2 GTP = 3',3'-c-di-GMP + 2 diphosphate</text>
        <dbReference type="Rhea" id="RHEA:24898"/>
        <dbReference type="ChEBI" id="CHEBI:33019"/>
        <dbReference type="ChEBI" id="CHEBI:37565"/>
        <dbReference type="ChEBI" id="CHEBI:58805"/>
        <dbReference type="EC" id="2.7.7.65"/>
    </reaction>
</comment>
<reference evidence="5 6" key="1">
    <citation type="submission" date="2019-02" db="EMBL/GenBank/DDBJ databases">
        <title>Deep-cultivation of Planctomycetes and their phenomic and genomic characterization uncovers novel biology.</title>
        <authorList>
            <person name="Wiegand S."/>
            <person name="Jogler M."/>
            <person name="Boedeker C."/>
            <person name="Pinto D."/>
            <person name="Vollmers J."/>
            <person name="Rivas-Marin E."/>
            <person name="Kohn T."/>
            <person name="Peeters S.H."/>
            <person name="Heuer A."/>
            <person name="Rast P."/>
            <person name="Oberbeckmann S."/>
            <person name="Bunk B."/>
            <person name="Jeske O."/>
            <person name="Meyerdierks A."/>
            <person name="Storesund J.E."/>
            <person name="Kallscheuer N."/>
            <person name="Luecker S."/>
            <person name="Lage O.M."/>
            <person name="Pohl T."/>
            <person name="Merkel B.J."/>
            <person name="Hornburger P."/>
            <person name="Mueller R.-W."/>
            <person name="Bruemmer F."/>
            <person name="Labrenz M."/>
            <person name="Spormann A.M."/>
            <person name="Op den Camp H."/>
            <person name="Overmann J."/>
            <person name="Amann R."/>
            <person name="Jetten M.S.M."/>
            <person name="Mascher T."/>
            <person name="Medema M.H."/>
            <person name="Devos D.P."/>
            <person name="Kaster A.-K."/>
            <person name="Ovreas L."/>
            <person name="Rohde M."/>
            <person name="Galperin M.Y."/>
            <person name="Jogler C."/>
        </authorList>
    </citation>
    <scope>NUCLEOTIDE SEQUENCE [LARGE SCALE GENOMIC DNA]</scope>
    <source>
        <strain evidence="5 6">Pan44</strain>
    </source>
</reference>
<dbReference type="InterPro" id="IPR043128">
    <property type="entry name" value="Rev_trsase/Diguanyl_cyclase"/>
</dbReference>
<dbReference type="Pfam" id="PF00990">
    <property type="entry name" value="GGDEF"/>
    <property type="match status" value="1"/>
</dbReference>
<evidence type="ECO:0000259" key="3">
    <source>
        <dbReference type="PROSITE" id="PS50887"/>
    </source>
</evidence>
<dbReference type="InterPro" id="IPR000160">
    <property type="entry name" value="GGDEF_dom"/>
</dbReference>
<dbReference type="Pfam" id="PF08668">
    <property type="entry name" value="HDOD"/>
    <property type="match status" value="1"/>
</dbReference>
<evidence type="ECO:0000256" key="2">
    <source>
        <dbReference type="ARBA" id="ARBA00034247"/>
    </source>
</evidence>
<dbReference type="AlphaFoldDB" id="A0A517S7W8"/>
<proteinExistence type="predicted"/>
<dbReference type="PANTHER" id="PTHR45138:SF9">
    <property type="entry name" value="DIGUANYLATE CYCLASE DGCM-RELATED"/>
    <property type="match status" value="1"/>
</dbReference>
<dbReference type="EC" id="2.7.7.65" evidence="1"/>
<name>A0A517S7W8_9PLAN</name>
<keyword evidence="5" id="KW-0808">Transferase</keyword>
<dbReference type="PROSITE" id="PS51833">
    <property type="entry name" value="HDOD"/>
    <property type="match status" value="1"/>
</dbReference>
<dbReference type="KEGG" id="ccos:Pan44_01920"/>
<protein>
    <recommendedName>
        <fullName evidence="1">diguanylate cyclase</fullName>
        <ecNumber evidence="1">2.7.7.65</ecNumber>
    </recommendedName>
</protein>
<feature type="domain" description="GGDEF" evidence="3">
    <location>
        <begin position="322"/>
        <end position="457"/>
    </location>
</feature>
<dbReference type="SUPFAM" id="SSF109604">
    <property type="entry name" value="HD-domain/PDEase-like"/>
    <property type="match status" value="1"/>
</dbReference>
<keyword evidence="5" id="KW-0548">Nucleotidyltransferase</keyword>
<dbReference type="CDD" id="cd01949">
    <property type="entry name" value="GGDEF"/>
    <property type="match status" value="1"/>
</dbReference>
<accession>A0A517S7W8</accession>
<dbReference type="Gene3D" id="3.30.70.270">
    <property type="match status" value="1"/>
</dbReference>
<evidence type="ECO:0000256" key="1">
    <source>
        <dbReference type="ARBA" id="ARBA00012528"/>
    </source>
</evidence>